<dbReference type="SUPFAM" id="SSF47459">
    <property type="entry name" value="HLH, helix-loop-helix DNA-binding domain"/>
    <property type="match status" value="1"/>
</dbReference>
<dbReference type="Proteomes" id="UP000087171">
    <property type="component" value="Chromosome Ca6"/>
</dbReference>
<feature type="coiled-coil region" evidence="6">
    <location>
        <begin position="86"/>
        <end position="113"/>
    </location>
</feature>
<feature type="region of interest" description="Disordered" evidence="7">
    <location>
        <begin position="1"/>
        <end position="46"/>
    </location>
</feature>
<dbReference type="PANTHER" id="PTHR46772">
    <property type="entry name" value="BHLH DOMAIN-CONTAINING PROTEIN"/>
    <property type="match status" value="1"/>
</dbReference>
<dbReference type="Pfam" id="PF00010">
    <property type="entry name" value="HLH"/>
    <property type="match status" value="1"/>
</dbReference>
<sequence length="253" mass="29014">MNVDDDDDVAVFMQENESWSPSNSDETRREEVNKKRSREEVASKNVTDSNHLWIERERRKKMRNMYDILHSLLPHLPSKADSSTILDEAVKQIQNLQQTLKKLEKQKQEKLKSIYQFRCESSTINSQRHPYKSREVFISGEGSSSSNSVNAFSTPRPTVAFQSWYSSNVVLNICGDEAQFCICATRKPGLLTTVAFVMEKHSIALIYANIFCNGIGYMIQAHVKRVSHEFQDAIILAEETYKQAAEEIKKLIS</sequence>
<feature type="compositionally biased region" description="Polar residues" evidence="7">
    <location>
        <begin position="15"/>
        <end position="24"/>
    </location>
</feature>
<reference evidence="10" key="2">
    <citation type="submission" date="2025-08" db="UniProtKB">
        <authorList>
            <consortium name="RefSeq"/>
        </authorList>
    </citation>
    <scope>IDENTIFICATION</scope>
    <source>
        <tissue evidence="10">Etiolated seedlings</tissue>
    </source>
</reference>
<dbReference type="KEGG" id="cam:101510402"/>
<dbReference type="InterPro" id="IPR036638">
    <property type="entry name" value="HLH_DNA-bd_sf"/>
</dbReference>
<keyword evidence="9" id="KW-1185">Reference proteome</keyword>
<dbReference type="AlphaFoldDB" id="A0A1S2YJE6"/>
<evidence type="ECO:0000256" key="7">
    <source>
        <dbReference type="SAM" id="MobiDB-lite"/>
    </source>
</evidence>
<feature type="domain" description="BHLH" evidence="8">
    <location>
        <begin position="46"/>
        <end position="96"/>
    </location>
</feature>
<keyword evidence="3" id="KW-0238">DNA-binding</keyword>
<evidence type="ECO:0000256" key="1">
    <source>
        <dbReference type="ARBA" id="ARBA00004123"/>
    </source>
</evidence>
<accession>A0A1S2YJE6</accession>
<organism evidence="9 10">
    <name type="scientific">Cicer arietinum</name>
    <name type="common">Chickpea</name>
    <name type="synonym">Garbanzo</name>
    <dbReference type="NCBI Taxonomy" id="3827"/>
    <lineage>
        <taxon>Eukaryota</taxon>
        <taxon>Viridiplantae</taxon>
        <taxon>Streptophyta</taxon>
        <taxon>Embryophyta</taxon>
        <taxon>Tracheophyta</taxon>
        <taxon>Spermatophyta</taxon>
        <taxon>Magnoliopsida</taxon>
        <taxon>eudicotyledons</taxon>
        <taxon>Gunneridae</taxon>
        <taxon>Pentapetalae</taxon>
        <taxon>rosids</taxon>
        <taxon>fabids</taxon>
        <taxon>Fabales</taxon>
        <taxon>Fabaceae</taxon>
        <taxon>Papilionoideae</taxon>
        <taxon>50 kb inversion clade</taxon>
        <taxon>NPAAA clade</taxon>
        <taxon>Hologalegina</taxon>
        <taxon>IRL clade</taxon>
        <taxon>Cicereae</taxon>
        <taxon>Cicer</taxon>
    </lineage>
</organism>
<comment type="subcellular location">
    <subcellularLocation>
        <location evidence="1">Nucleus</location>
    </subcellularLocation>
</comment>
<feature type="compositionally biased region" description="Basic and acidic residues" evidence="7">
    <location>
        <begin position="25"/>
        <end position="42"/>
    </location>
</feature>
<keyword evidence="5" id="KW-0539">Nucleus</keyword>
<evidence type="ECO:0000256" key="3">
    <source>
        <dbReference type="ARBA" id="ARBA00023125"/>
    </source>
</evidence>
<dbReference type="OrthoDB" id="1429358at2759"/>
<dbReference type="PANTHER" id="PTHR46772:SF8">
    <property type="entry name" value="TRANSCRIPTION FACTOR BHLH95"/>
    <property type="match status" value="1"/>
</dbReference>
<keyword evidence="6" id="KW-0175">Coiled coil</keyword>
<protein>
    <submittedName>
        <fullName evidence="10">Transcription factor bHLH95-like</fullName>
    </submittedName>
</protein>
<dbReference type="GO" id="GO:0005634">
    <property type="term" value="C:nucleus"/>
    <property type="evidence" value="ECO:0007669"/>
    <property type="project" value="UniProtKB-SubCell"/>
</dbReference>
<dbReference type="RefSeq" id="XP_004505414.1">
    <property type="nucleotide sequence ID" value="XM_004505357.3"/>
</dbReference>
<evidence type="ECO:0000259" key="8">
    <source>
        <dbReference type="PROSITE" id="PS50888"/>
    </source>
</evidence>
<dbReference type="CDD" id="cd11393">
    <property type="entry name" value="bHLH_AtbHLH_like"/>
    <property type="match status" value="1"/>
</dbReference>
<dbReference type="InterPro" id="IPR011598">
    <property type="entry name" value="bHLH_dom"/>
</dbReference>
<dbReference type="GO" id="GO:0003700">
    <property type="term" value="F:DNA-binding transcription factor activity"/>
    <property type="evidence" value="ECO:0007669"/>
    <property type="project" value="InterPro"/>
</dbReference>
<evidence type="ECO:0000256" key="4">
    <source>
        <dbReference type="ARBA" id="ARBA00023163"/>
    </source>
</evidence>
<evidence type="ECO:0000313" key="9">
    <source>
        <dbReference type="Proteomes" id="UP000087171"/>
    </source>
</evidence>
<dbReference type="SMART" id="SM00353">
    <property type="entry name" value="HLH"/>
    <property type="match status" value="1"/>
</dbReference>
<keyword evidence="4" id="KW-0804">Transcription</keyword>
<dbReference type="STRING" id="3827.A0A1S2YJE6"/>
<dbReference type="InterPro" id="IPR044278">
    <property type="entry name" value="BHLH95-like"/>
</dbReference>
<proteinExistence type="predicted"/>
<dbReference type="GO" id="GO:0009960">
    <property type="term" value="P:endosperm development"/>
    <property type="evidence" value="ECO:0007669"/>
    <property type="project" value="InterPro"/>
</dbReference>
<dbReference type="PaxDb" id="3827-XP_004505414.1"/>
<dbReference type="Gene3D" id="4.10.280.10">
    <property type="entry name" value="Helix-loop-helix DNA-binding domain"/>
    <property type="match status" value="1"/>
</dbReference>
<dbReference type="GO" id="GO:0046983">
    <property type="term" value="F:protein dimerization activity"/>
    <property type="evidence" value="ECO:0007669"/>
    <property type="project" value="InterPro"/>
</dbReference>
<dbReference type="InterPro" id="IPR045239">
    <property type="entry name" value="bHLH95_bHLH"/>
</dbReference>
<dbReference type="GeneID" id="101510402"/>
<gene>
    <name evidence="10" type="primary">LOC101510402</name>
</gene>
<dbReference type="eggNOG" id="ENOG502QSD0">
    <property type="taxonomic scope" value="Eukaryota"/>
</dbReference>
<name>A0A1S2YJE6_CICAR</name>
<keyword evidence="2" id="KW-0805">Transcription regulation</keyword>
<dbReference type="PROSITE" id="PS50888">
    <property type="entry name" value="BHLH"/>
    <property type="match status" value="1"/>
</dbReference>
<reference evidence="9" key="1">
    <citation type="journal article" date="2013" name="Nat. Biotechnol.">
        <title>Draft genome sequence of chickpea (Cicer arietinum) provides a resource for trait improvement.</title>
        <authorList>
            <person name="Varshney R.K."/>
            <person name="Song C."/>
            <person name="Saxena R.K."/>
            <person name="Azam S."/>
            <person name="Yu S."/>
            <person name="Sharpe A.G."/>
            <person name="Cannon S."/>
            <person name="Baek J."/>
            <person name="Rosen B.D."/>
            <person name="Tar'an B."/>
            <person name="Millan T."/>
            <person name="Zhang X."/>
            <person name="Ramsay L.D."/>
            <person name="Iwata A."/>
            <person name="Wang Y."/>
            <person name="Nelson W."/>
            <person name="Farmer A.D."/>
            <person name="Gaur P.M."/>
            <person name="Soderlund C."/>
            <person name="Penmetsa R.V."/>
            <person name="Xu C."/>
            <person name="Bharti A.K."/>
            <person name="He W."/>
            <person name="Winter P."/>
            <person name="Zhao S."/>
            <person name="Hane J.K."/>
            <person name="Carrasquilla-Garcia N."/>
            <person name="Condie J.A."/>
            <person name="Upadhyaya H.D."/>
            <person name="Luo M.C."/>
            <person name="Thudi M."/>
            <person name="Gowda C.L."/>
            <person name="Singh N.P."/>
            <person name="Lichtenzveig J."/>
            <person name="Gali K.K."/>
            <person name="Rubio J."/>
            <person name="Nadarajan N."/>
            <person name="Dolezel J."/>
            <person name="Bansal K.C."/>
            <person name="Xu X."/>
            <person name="Edwards D."/>
            <person name="Zhang G."/>
            <person name="Kahl G."/>
            <person name="Gil J."/>
            <person name="Singh K.B."/>
            <person name="Datta S.K."/>
            <person name="Jackson S.A."/>
            <person name="Wang J."/>
            <person name="Cook D.R."/>
        </authorList>
    </citation>
    <scope>NUCLEOTIDE SEQUENCE [LARGE SCALE GENOMIC DNA]</scope>
    <source>
        <strain evidence="9">cv. CDC Frontier</strain>
    </source>
</reference>
<evidence type="ECO:0000256" key="6">
    <source>
        <dbReference type="SAM" id="Coils"/>
    </source>
</evidence>
<evidence type="ECO:0000313" key="10">
    <source>
        <dbReference type="RefSeq" id="XP_004505414.1"/>
    </source>
</evidence>
<evidence type="ECO:0000256" key="2">
    <source>
        <dbReference type="ARBA" id="ARBA00023015"/>
    </source>
</evidence>
<dbReference type="GO" id="GO:0003677">
    <property type="term" value="F:DNA binding"/>
    <property type="evidence" value="ECO:0007669"/>
    <property type="project" value="UniProtKB-KW"/>
</dbReference>
<evidence type="ECO:0000256" key="5">
    <source>
        <dbReference type="ARBA" id="ARBA00023242"/>
    </source>
</evidence>